<feature type="transmembrane region" description="Helical" evidence="1">
    <location>
        <begin position="12"/>
        <end position="30"/>
    </location>
</feature>
<keyword evidence="1" id="KW-0812">Transmembrane</keyword>
<evidence type="ECO:0000313" key="2">
    <source>
        <dbReference type="EMBL" id="ADL56476.1"/>
    </source>
</evidence>
<evidence type="ECO:0000256" key="1">
    <source>
        <dbReference type="SAM" id="Phobius"/>
    </source>
</evidence>
<dbReference type="AlphaFoldDB" id="D9SK64"/>
<dbReference type="KEGG" id="gca:Galf_2477"/>
<feature type="transmembrane region" description="Helical" evidence="1">
    <location>
        <begin position="36"/>
        <end position="53"/>
    </location>
</feature>
<dbReference type="OrthoDB" id="8524788at2"/>
<keyword evidence="3" id="KW-1185">Reference proteome</keyword>
<protein>
    <submittedName>
        <fullName evidence="2">Uncharacterized protein</fullName>
    </submittedName>
</protein>
<reference evidence="2 3" key="1">
    <citation type="submission" date="2010-08" db="EMBL/GenBank/DDBJ databases">
        <title>Complete sequence of Gallionella capsiferriformans ES-2.</title>
        <authorList>
            <consortium name="US DOE Joint Genome Institute"/>
            <person name="Lucas S."/>
            <person name="Copeland A."/>
            <person name="Lapidus A."/>
            <person name="Cheng J.-F."/>
            <person name="Bruce D."/>
            <person name="Goodwin L."/>
            <person name="Pitluck S."/>
            <person name="Chertkov O."/>
            <person name="Davenport K.W."/>
            <person name="Detter J.C."/>
            <person name="Han C."/>
            <person name="Tapia R."/>
            <person name="Land M."/>
            <person name="Hauser L."/>
            <person name="Chang Y.-J."/>
            <person name="Jeffries C."/>
            <person name="Kyrpides N."/>
            <person name="Ivanova N."/>
            <person name="Mikhailova N."/>
            <person name="Shelobolina E.S."/>
            <person name="Picardal F."/>
            <person name="Roden E."/>
            <person name="Emerson D."/>
            <person name="Woyke T."/>
        </authorList>
    </citation>
    <scope>NUCLEOTIDE SEQUENCE [LARGE SCALE GENOMIC DNA]</scope>
    <source>
        <strain evidence="2 3">ES-2</strain>
    </source>
</reference>
<accession>D9SK64</accession>
<keyword evidence="1" id="KW-1133">Transmembrane helix</keyword>
<evidence type="ECO:0000313" key="3">
    <source>
        <dbReference type="Proteomes" id="UP000001235"/>
    </source>
</evidence>
<gene>
    <name evidence="2" type="ordered locus">Galf_2477</name>
</gene>
<dbReference type="RefSeq" id="WP_013294396.1">
    <property type="nucleotide sequence ID" value="NC_014394.1"/>
</dbReference>
<dbReference type="Proteomes" id="UP000001235">
    <property type="component" value="Chromosome"/>
</dbReference>
<proteinExistence type="predicted"/>
<keyword evidence="1" id="KW-0472">Membrane</keyword>
<dbReference type="STRING" id="395494.Galf_2477"/>
<dbReference type="EMBL" id="CP002159">
    <property type="protein sequence ID" value="ADL56476.1"/>
    <property type="molecule type" value="Genomic_DNA"/>
</dbReference>
<name>D9SK64_GALCS</name>
<organism evidence="2 3">
    <name type="scientific">Gallionella capsiferriformans (strain ES-2)</name>
    <name type="common">Gallionella ferruginea capsiferriformans (strain ES-2)</name>
    <dbReference type="NCBI Taxonomy" id="395494"/>
    <lineage>
        <taxon>Bacteria</taxon>
        <taxon>Pseudomonadati</taxon>
        <taxon>Pseudomonadota</taxon>
        <taxon>Betaproteobacteria</taxon>
        <taxon>Nitrosomonadales</taxon>
        <taxon>Gallionellaceae</taxon>
        <taxon>Gallionella</taxon>
    </lineage>
</organism>
<sequence length="246" mass="28778">MIPKRFYGYDWDAIAGILAAVIAIILHMLHVLDEHVILPIILVLIALLFINFMRHERSNELTAEQVERMDRTVKTIHSTLQPSDVDLVGPRQLRTTSEQFSHNMRGDSIWFNVCLSMYKPQQLFDALLRPAVENPKVKSIRFTLDESQQPLWEQHVLPKIMACKGHAKVMEPHWRQLEKNISFILADIHQEGQTEALLSFWGEPFMAQSTEKEVPRYIFHVRHRSELLTHLVELERGHHLRQQEKS</sequence>
<dbReference type="eggNOG" id="ENOG502ZAE1">
    <property type="taxonomic scope" value="Bacteria"/>
</dbReference>
<dbReference type="HOGENOM" id="CLU_1146712_0_0_4"/>